<sequence>MEDQVSKLVEKAWARFQETPPDRRLLIAIGGIPGSGKTTLSVTVTAALNARHAASTGGAHGTPLAAFVPMDGYHLTRAQLDAMPDPATAHARRGAEFTFDGEGFLRLVQALREPITGETGTILAPSFDHAIKDPKEDDIAVAPTQRIVVFEGNYVLLDKIPWSTTAALMDLRCFVSVDREVARLRLARRHVAAGLTATLEDGDRRAVENDLPNGEEVIRLQVPGVDEVVTSVEDGEWVASC</sequence>
<dbReference type="EMBL" id="JAUKUD010000001">
    <property type="protein sequence ID" value="KAK0754696.1"/>
    <property type="molecule type" value="Genomic_DNA"/>
</dbReference>
<gene>
    <name evidence="2" type="ORF">B0T18DRAFT_399767</name>
</gene>
<dbReference type="Proteomes" id="UP001172155">
    <property type="component" value="Unassembled WGS sequence"/>
</dbReference>
<dbReference type="GO" id="GO:0016301">
    <property type="term" value="F:kinase activity"/>
    <property type="evidence" value="ECO:0007669"/>
    <property type="project" value="InterPro"/>
</dbReference>
<name>A0AA40KDB1_9PEZI</name>
<evidence type="ECO:0000313" key="3">
    <source>
        <dbReference type="Proteomes" id="UP001172155"/>
    </source>
</evidence>
<proteinExistence type="predicted"/>
<feature type="domain" description="Phosphoribulokinase/uridine kinase" evidence="1">
    <location>
        <begin position="26"/>
        <end position="185"/>
    </location>
</feature>
<reference evidence="2" key="1">
    <citation type="submission" date="2023-06" db="EMBL/GenBank/DDBJ databases">
        <title>Genome-scale phylogeny and comparative genomics of the fungal order Sordariales.</title>
        <authorList>
            <consortium name="Lawrence Berkeley National Laboratory"/>
            <person name="Hensen N."/>
            <person name="Bonometti L."/>
            <person name="Westerberg I."/>
            <person name="Brannstrom I.O."/>
            <person name="Guillou S."/>
            <person name="Cros-Aarteil S."/>
            <person name="Calhoun S."/>
            <person name="Haridas S."/>
            <person name="Kuo A."/>
            <person name="Mondo S."/>
            <person name="Pangilinan J."/>
            <person name="Riley R."/>
            <person name="LaButti K."/>
            <person name="Andreopoulos B."/>
            <person name="Lipzen A."/>
            <person name="Chen C."/>
            <person name="Yanf M."/>
            <person name="Daum C."/>
            <person name="Ng V."/>
            <person name="Clum A."/>
            <person name="Steindorff A."/>
            <person name="Ohm R."/>
            <person name="Martin F."/>
            <person name="Silar P."/>
            <person name="Natvig D."/>
            <person name="Lalanne C."/>
            <person name="Gautier V."/>
            <person name="Ament-velasquez S.L."/>
            <person name="Kruys A."/>
            <person name="Hutchinson M.I."/>
            <person name="Powell A.J."/>
            <person name="Barry K."/>
            <person name="Miller A.N."/>
            <person name="Grigoriev I.V."/>
            <person name="Debuchy R."/>
            <person name="Gladieux P."/>
            <person name="Thoren M.H."/>
            <person name="Johannesson H."/>
        </authorList>
    </citation>
    <scope>NUCLEOTIDE SEQUENCE</scope>
    <source>
        <strain evidence="2">SMH3187-1</strain>
    </source>
</reference>
<dbReference type="GO" id="GO:0005524">
    <property type="term" value="F:ATP binding"/>
    <property type="evidence" value="ECO:0007669"/>
    <property type="project" value="InterPro"/>
</dbReference>
<dbReference type="PANTHER" id="PTHR10285">
    <property type="entry name" value="URIDINE KINASE"/>
    <property type="match status" value="1"/>
</dbReference>
<dbReference type="Pfam" id="PF00485">
    <property type="entry name" value="PRK"/>
    <property type="match status" value="1"/>
</dbReference>
<dbReference type="GO" id="GO:0016787">
    <property type="term" value="F:hydrolase activity"/>
    <property type="evidence" value="ECO:0007669"/>
    <property type="project" value="UniProtKB-KW"/>
</dbReference>
<evidence type="ECO:0000259" key="1">
    <source>
        <dbReference type="Pfam" id="PF00485"/>
    </source>
</evidence>
<evidence type="ECO:0000313" key="2">
    <source>
        <dbReference type="EMBL" id="KAK0754696.1"/>
    </source>
</evidence>
<dbReference type="InterPro" id="IPR027417">
    <property type="entry name" value="P-loop_NTPase"/>
</dbReference>
<accession>A0AA40KDB1</accession>
<dbReference type="Gene3D" id="3.40.50.300">
    <property type="entry name" value="P-loop containing nucleotide triphosphate hydrolases"/>
    <property type="match status" value="2"/>
</dbReference>
<organism evidence="2 3">
    <name type="scientific">Schizothecium vesticola</name>
    <dbReference type="NCBI Taxonomy" id="314040"/>
    <lineage>
        <taxon>Eukaryota</taxon>
        <taxon>Fungi</taxon>
        <taxon>Dikarya</taxon>
        <taxon>Ascomycota</taxon>
        <taxon>Pezizomycotina</taxon>
        <taxon>Sordariomycetes</taxon>
        <taxon>Sordariomycetidae</taxon>
        <taxon>Sordariales</taxon>
        <taxon>Schizotheciaceae</taxon>
        <taxon>Schizothecium</taxon>
    </lineage>
</organism>
<keyword evidence="3" id="KW-1185">Reference proteome</keyword>
<keyword evidence="2" id="KW-0378">Hydrolase</keyword>
<dbReference type="InterPro" id="IPR006083">
    <property type="entry name" value="PRK/URK"/>
</dbReference>
<dbReference type="AlphaFoldDB" id="A0AA40KDB1"/>
<protein>
    <submittedName>
        <fullName evidence="2">P-loop containing nucleoside triphosphate hydrolase protein</fullName>
    </submittedName>
</protein>
<comment type="caution">
    <text evidence="2">The sequence shown here is derived from an EMBL/GenBank/DDBJ whole genome shotgun (WGS) entry which is preliminary data.</text>
</comment>
<dbReference type="SUPFAM" id="SSF52540">
    <property type="entry name" value="P-loop containing nucleoside triphosphate hydrolases"/>
    <property type="match status" value="1"/>
</dbReference>